<evidence type="ECO:0000259" key="7">
    <source>
        <dbReference type="Pfam" id="PF11967"/>
    </source>
</evidence>
<dbReference type="SUPFAM" id="SSF50249">
    <property type="entry name" value="Nucleic acid-binding proteins"/>
    <property type="match status" value="1"/>
</dbReference>
<dbReference type="Gene3D" id="2.40.50.140">
    <property type="entry name" value="Nucleic acid-binding proteins"/>
    <property type="match status" value="1"/>
</dbReference>
<evidence type="ECO:0000256" key="1">
    <source>
        <dbReference type="ARBA" id="ARBA00007452"/>
    </source>
</evidence>
<dbReference type="AlphaFoldDB" id="A0A645FXT9"/>
<evidence type="ECO:0000256" key="3">
    <source>
        <dbReference type="ARBA" id="ARBA00022763"/>
    </source>
</evidence>
<keyword evidence="5" id="KW-0234">DNA repair</keyword>
<dbReference type="InterPro" id="IPR037278">
    <property type="entry name" value="ARFGAP/RecO"/>
</dbReference>
<evidence type="ECO:0000256" key="6">
    <source>
        <dbReference type="ARBA" id="ARBA00033409"/>
    </source>
</evidence>
<reference evidence="8" key="1">
    <citation type="submission" date="2019-08" db="EMBL/GenBank/DDBJ databases">
        <authorList>
            <person name="Kucharzyk K."/>
            <person name="Murdoch R.W."/>
            <person name="Higgins S."/>
            <person name="Loffler F."/>
        </authorList>
    </citation>
    <scope>NUCLEOTIDE SEQUENCE</scope>
</reference>
<evidence type="ECO:0000313" key="8">
    <source>
        <dbReference type="EMBL" id="MPN19358.1"/>
    </source>
</evidence>
<protein>
    <recommendedName>
        <fullName evidence="2">DNA repair protein RecO</fullName>
    </recommendedName>
    <alternativeName>
        <fullName evidence="6">Recombination protein O</fullName>
    </alternativeName>
</protein>
<dbReference type="Pfam" id="PF02565">
    <property type="entry name" value="RecO_C"/>
    <property type="match status" value="1"/>
</dbReference>
<dbReference type="InterPro" id="IPR022572">
    <property type="entry name" value="DNA_rep/recomb_RecO_N"/>
</dbReference>
<evidence type="ECO:0000256" key="4">
    <source>
        <dbReference type="ARBA" id="ARBA00023172"/>
    </source>
</evidence>
<dbReference type="InterPro" id="IPR042242">
    <property type="entry name" value="RecO_C"/>
</dbReference>
<keyword evidence="4" id="KW-0233">DNA recombination</keyword>
<keyword evidence="3" id="KW-0227">DNA damage</keyword>
<dbReference type="NCBIfam" id="TIGR00613">
    <property type="entry name" value="reco"/>
    <property type="match status" value="1"/>
</dbReference>
<accession>A0A645FXT9</accession>
<proteinExistence type="inferred from homology"/>
<dbReference type="EMBL" id="VSSQ01066904">
    <property type="protein sequence ID" value="MPN19358.1"/>
    <property type="molecule type" value="Genomic_DNA"/>
</dbReference>
<dbReference type="InterPro" id="IPR012340">
    <property type="entry name" value="NA-bd_OB-fold"/>
</dbReference>
<dbReference type="GO" id="GO:0006310">
    <property type="term" value="P:DNA recombination"/>
    <property type="evidence" value="ECO:0007669"/>
    <property type="project" value="UniProtKB-KW"/>
</dbReference>
<dbReference type="PANTHER" id="PTHR33991:SF1">
    <property type="entry name" value="DNA REPAIR PROTEIN RECO"/>
    <property type="match status" value="1"/>
</dbReference>
<feature type="domain" description="DNA replication/recombination mediator RecO N-terminal" evidence="7">
    <location>
        <begin position="1"/>
        <end position="79"/>
    </location>
</feature>
<dbReference type="PANTHER" id="PTHR33991">
    <property type="entry name" value="DNA REPAIR PROTEIN RECO"/>
    <property type="match status" value="1"/>
</dbReference>
<dbReference type="SUPFAM" id="SSF57863">
    <property type="entry name" value="ArfGap/RecO-like zinc finger"/>
    <property type="match status" value="1"/>
</dbReference>
<evidence type="ECO:0000256" key="2">
    <source>
        <dbReference type="ARBA" id="ARBA00021310"/>
    </source>
</evidence>
<dbReference type="Pfam" id="PF11967">
    <property type="entry name" value="RecO_N"/>
    <property type="match status" value="1"/>
</dbReference>
<evidence type="ECO:0000256" key="5">
    <source>
        <dbReference type="ARBA" id="ARBA00023204"/>
    </source>
</evidence>
<name>A0A645FXT9_9ZZZZ</name>
<dbReference type="GO" id="GO:0043590">
    <property type="term" value="C:bacterial nucleoid"/>
    <property type="evidence" value="ECO:0007669"/>
    <property type="project" value="TreeGrafter"/>
</dbReference>
<dbReference type="InterPro" id="IPR003717">
    <property type="entry name" value="RecO"/>
</dbReference>
<dbReference type="GO" id="GO:0006302">
    <property type="term" value="P:double-strand break repair"/>
    <property type="evidence" value="ECO:0007669"/>
    <property type="project" value="TreeGrafter"/>
</dbReference>
<dbReference type="Gene3D" id="1.20.1440.120">
    <property type="entry name" value="Recombination protein O, C-terminal domain"/>
    <property type="match status" value="1"/>
</dbReference>
<gene>
    <name evidence="8" type="primary">recO_39</name>
    <name evidence="8" type="ORF">SDC9_166726</name>
</gene>
<organism evidence="8">
    <name type="scientific">bioreactor metagenome</name>
    <dbReference type="NCBI Taxonomy" id="1076179"/>
    <lineage>
        <taxon>unclassified sequences</taxon>
        <taxon>metagenomes</taxon>
        <taxon>ecological metagenomes</taxon>
    </lineage>
</organism>
<comment type="similarity">
    <text evidence="1">Belongs to the RecO family.</text>
</comment>
<dbReference type="HAMAP" id="MF_00201">
    <property type="entry name" value="RecO"/>
    <property type="match status" value="1"/>
</dbReference>
<comment type="caution">
    <text evidence="8">The sequence shown here is derived from an EMBL/GenBank/DDBJ whole genome shotgun (WGS) entry which is preliminary data.</text>
</comment>
<sequence>MNERTTGIVMKQIEYRENDALLTVLTKEYGKLSLVVKGIKKMTSKNAVSCMPYCISEFVLDYQDDKSMFTIKNGSLIESNRKIQEDLVKMGVAQVLTELVDKSIPQGYLDEETNENFYELLALSLKRLNDENENGLLLSLFIAQVLSYLGIPPIVDECVLCGNTKVNYISVEEGGFICSECKNEVGSSSGKQMDLKRFRLANKAQLEHYDVLKQYGPWTIEDCETLIEFLKVHSGIELETWQFLKKIVEG</sequence>